<evidence type="ECO:0000313" key="1">
    <source>
        <dbReference type="EMBL" id="MED6226406.1"/>
    </source>
</evidence>
<comment type="caution">
    <text evidence="1">The sequence shown here is derived from an EMBL/GenBank/DDBJ whole genome shotgun (WGS) entry which is preliminary data.</text>
</comment>
<organism evidence="1 2">
    <name type="scientific">Stylosanthes scabra</name>
    <dbReference type="NCBI Taxonomy" id="79078"/>
    <lineage>
        <taxon>Eukaryota</taxon>
        <taxon>Viridiplantae</taxon>
        <taxon>Streptophyta</taxon>
        <taxon>Embryophyta</taxon>
        <taxon>Tracheophyta</taxon>
        <taxon>Spermatophyta</taxon>
        <taxon>Magnoliopsida</taxon>
        <taxon>eudicotyledons</taxon>
        <taxon>Gunneridae</taxon>
        <taxon>Pentapetalae</taxon>
        <taxon>rosids</taxon>
        <taxon>fabids</taxon>
        <taxon>Fabales</taxon>
        <taxon>Fabaceae</taxon>
        <taxon>Papilionoideae</taxon>
        <taxon>50 kb inversion clade</taxon>
        <taxon>dalbergioids sensu lato</taxon>
        <taxon>Dalbergieae</taxon>
        <taxon>Pterocarpus clade</taxon>
        <taxon>Stylosanthes</taxon>
    </lineage>
</organism>
<dbReference type="Proteomes" id="UP001341840">
    <property type="component" value="Unassembled WGS sequence"/>
</dbReference>
<feature type="non-terminal residue" evidence="1">
    <location>
        <position position="112"/>
    </location>
</feature>
<gene>
    <name evidence="1" type="ORF">PIB30_103431</name>
</gene>
<protein>
    <submittedName>
        <fullName evidence="1">Uncharacterized protein</fullName>
    </submittedName>
</protein>
<accession>A0ABU6ZX96</accession>
<proteinExistence type="predicted"/>
<reference evidence="1 2" key="1">
    <citation type="journal article" date="2023" name="Plants (Basel)">
        <title>Bridging the Gap: Combining Genomics and Transcriptomics Approaches to Understand Stylosanthes scabra, an Orphan Legume from the Brazilian Caatinga.</title>
        <authorList>
            <person name="Ferreira-Neto J.R.C."/>
            <person name="da Silva M.D."/>
            <person name="Binneck E."/>
            <person name="de Melo N.F."/>
            <person name="da Silva R.H."/>
            <person name="de Melo A.L.T.M."/>
            <person name="Pandolfi V."/>
            <person name="Bustamante F.O."/>
            <person name="Brasileiro-Vidal A.C."/>
            <person name="Benko-Iseppon A.M."/>
        </authorList>
    </citation>
    <scope>NUCLEOTIDE SEQUENCE [LARGE SCALE GENOMIC DNA]</scope>
    <source>
        <tissue evidence="1">Leaves</tissue>
    </source>
</reference>
<sequence>MLNDLARELCFLALQRAEDFVDVVDKFRNEIQCIRESQDLSRGVKNNNIESSTLEGCIRDPNIARPKRCRNNASTDHPSVKGVRRCGICREAGHNRLSYTTNSQGANTGATS</sequence>
<evidence type="ECO:0000313" key="2">
    <source>
        <dbReference type="Proteomes" id="UP001341840"/>
    </source>
</evidence>
<name>A0ABU6ZX96_9FABA</name>
<dbReference type="EMBL" id="JASCZI010275222">
    <property type="protein sequence ID" value="MED6226406.1"/>
    <property type="molecule type" value="Genomic_DNA"/>
</dbReference>
<keyword evidence="2" id="KW-1185">Reference proteome</keyword>